<gene>
    <name evidence="6" type="ORF">HXX08_00590</name>
    <name evidence="7" type="ORF">OZ401_002037</name>
</gene>
<dbReference type="RefSeq" id="WP_341468128.1">
    <property type="nucleotide sequence ID" value="NZ_CP128399.1"/>
</dbReference>
<evidence type="ECO:0000256" key="3">
    <source>
        <dbReference type="PIRSR" id="PIRSR639383-2"/>
    </source>
</evidence>
<protein>
    <submittedName>
        <fullName evidence="6">HIT domain-containing protein</fullName>
    </submittedName>
</protein>
<name>A0A8T7LW01_9CHLR</name>
<dbReference type="InterPro" id="IPR052908">
    <property type="entry name" value="AP-4-A_phosphorylase"/>
</dbReference>
<dbReference type="Gene3D" id="3.30.428.10">
    <property type="entry name" value="HIT-like"/>
    <property type="match status" value="1"/>
</dbReference>
<dbReference type="EMBL" id="CP128399">
    <property type="protein sequence ID" value="WJW66245.1"/>
    <property type="molecule type" value="Genomic_DNA"/>
</dbReference>
<feature type="binding site" evidence="3">
    <location>
        <position position="51"/>
    </location>
    <ligand>
        <name>substrate</name>
    </ligand>
</feature>
<dbReference type="PANTHER" id="PTHR42997:SF1">
    <property type="entry name" value="AP-4-A PHOSPHORYLASE"/>
    <property type="match status" value="1"/>
</dbReference>
<reference evidence="7" key="2">
    <citation type="journal article" date="2024" name="Nature">
        <title>Anoxygenic phototroph of the Chloroflexota uses a type I reaction centre.</title>
        <authorList>
            <person name="Tsuji J.M."/>
            <person name="Shaw N.A."/>
            <person name="Nagashima S."/>
            <person name="Venkiteswaran J.J."/>
            <person name="Schiff S.L."/>
            <person name="Watanabe T."/>
            <person name="Fukui M."/>
            <person name="Hanada S."/>
            <person name="Tank M."/>
            <person name="Neufeld J.D."/>
        </authorList>
    </citation>
    <scope>NUCLEOTIDE SEQUENCE</scope>
    <source>
        <strain evidence="7">L227-S17</strain>
    </source>
</reference>
<evidence type="ECO:0000259" key="5">
    <source>
        <dbReference type="PROSITE" id="PS51084"/>
    </source>
</evidence>
<dbReference type="Proteomes" id="UP001431572">
    <property type="component" value="Chromosome 1"/>
</dbReference>
<evidence type="ECO:0000313" key="7">
    <source>
        <dbReference type="EMBL" id="WJW66245.1"/>
    </source>
</evidence>
<feature type="short sequence motif" description="Histidine triad motif" evidence="4">
    <location>
        <begin position="119"/>
        <end position="123"/>
    </location>
</feature>
<dbReference type="InterPro" id="IPR036265">
    <property type="entry name" value="HIT-like_sf"/>
</dbReference>
<dbReference type="AlphaFoldDB" id="A0A8T7LW01"/>
<dbReference type="CDD" id="cd01275">
    <property type="entry name" value="FHIT"/>
    <property type="match status" value="1"/>
</dbReference>
<feature type="binding site" evidence="3">
    <location>
        <position position="123"/>
    </location>
    <ligand>
        <name>substrate</name>
    </ligand>
</feature>
<reference evidence="6 8" key="1">
    <citation type="submission" date="2020-06" db="EMBL/GenBank/DDBJ databases">
        <title>Anoxygenic phototrophic Chloroflexota member uses a Type I reaction center.</title>
        <authorList>
            <person name="Tsuji J.M."/>
            <person name="Shaw N.A."/>
            <person name="Nagashima S."/>
            <person name="Venkiteswaran J."/>
            <person name="Schiff S.L."/>
            <person name="Hanada S."/>
            <person name="Tank M."/>
            <person name="Neufeld J.D."/>
        </authorList>
    </citation>
    <scope>NUCLEOTIDE SEQUENCE [LARGE SCALE GENOMIC DNA]</scope>
    <source>
        <strain evidence="6">L227-S17</strain>
    </source>
</reference>
<dbReference type="Pfam" id="PF01230">
    <property type="entry name" value="HIT"/>
    <property type="match status" value="1"/>
</dbReference>
<proteinExistence type="predicted"/>
<keyword evidence="9" id="KW-1185">Reference proteome</keyword>
<evidence type="ECO:0000256" key="4">
    <source>
        <dbReference type="PROSITE-ProRule" id="PRU00464"/>
    </source>
</evidence>
<dbReference type="EMBL" id="JACATZ010000001">
    <property type="protein sequence ID" value="NWJ44352.1"/>
    <property type="molecule type" value="Genomic_DNA"/>
</dbReference>
<dbReference type="Proteomes" id="UP000521676">
    <property type="component" value="Unassembled WGS sequence"/>
</dbReference>
<accession>A0A8T7LW01</accession>
<feature type="domain" description="HIT" evidence="5">
    <location>
        <begin position="22"/>
        <end position="134"/>
    </location>
</feature>
<dbReference type="GO" id="GO:0000166">
    <property type="term" value="F:nucleotide binding"/>
    <property type="evidence" value="ECO:0007669"/>
    <property type="project" value="UniProtKB-KW"/>
</dbReference>
<dbReference type="InterPro" id="IPR039383">
    <property type="entry name" value="FHIT"/>
</dbReference>
<organism evidence="6 8">
    <name type="scientific">Candidatus Chlorohelix allophototropha</name>
    <dbReference type="NCBI Taxonomy" id="3003348"/>
    <lineage>
        <taxon>Bacteria</taxon>
        <taxon>Bacillati</taxon>
        <taxon>Chloroflexota</taxon>
        <taxon>Chloroflexia</taxon>
        <taxon>Candidatus Chloroheliales</taxon>
        <taxon>Candidatus Chloroheliaceae</taxon>
        <taxon>Candidatus Chlorohelix</taxon>
    </lineage>
</organism>
<evidence type="ECO:0000313" key="6">
    <source>
        <dbReference type="EMBL" id="NWJ44352.1"/>
    </source>
</evidence>
<dbReference type="GO" id="GO:0003824">
    <property type="term" value="F:catalytic activity"/>
    <property type="evidence" value="ECO:0007669"/>
    <property type="project" value="InterPro"/>
</dbReference>
<dbReference type="InterPro" id="IPR011146">
    <property type="entry name" value="HIT-like"/>
</dbReference>
<sequence length="175" mass="19939">MDILWTPWRLDYILGAKQPGCVLCQKIHENSENDPSNLLLYRGQHSFIVLNLYPYNNGHLMVVPYQHTSDLTALAPEIVQEIFDLTQRCVAMLKAVYRADGFNLGMNLGKVAGAGIDDHLHQHIVPRWNGDTNFMPVLAQTRTMPELLTDSYSNLKTHLDDFFNQPQTNKTSQLD</sequence>
<evidence type="ECO:0000313" key="9">
    <source>
        <dbReference type="Proteomes" id="UP001431572"/>
    </source>
</evidence>
<feature type="active site" description="Tele-AMP-histidine intermediate" evidence="2">
    <location>
        <position position="121"/>
    </location>
</feature>
<evidence type="ECO:0000256" key="2">
    <source>
        <dbReference type="PIRSR" id="PIRSR639383-1"/>
    </source>
</evidence>
<keyword evidence="1" id="KW-0547">Nucleotide-binding</keyword>
<dbReference type="PROSITE" id="PS51084">
    <property type="entry name" value="HIT_2"/>
    <property type="match status" value="1"/>
</dbReference>
<evidence type="ECO:0000256" key="1">
    <source>
        <dbReference type="ARBA" id="ARBA00022741"/>
    </source>
</evidence>
<dbReference type="SUPFAM" id="SSF54197">
    <property type="entry name" value="HIT-like"/>
    <property type="match status" value="1"/>
</dbReference>
<evidence type="ECO:0000313" key="8">
    <source>
        <dbReference type="Proteomes" id="UP000521676"/>
    </source>
</evidence>
<dbReference type="PANTHER" id="PTHR42997">
    <property type="entry name" value="HIT FAMILY HYDROLASE"/>
    <property type="match status" value="1"/>
</dbReference>